<comment type="catalytic activity">
    <reaction evidence="16">
        <text>a (3R)-hydroxyacyl-[ACP] = a (2E)-enoyl-[ACP] + H2O</text>
        <dbReference type="Rhea" id="RHEA:13097"/>
        <dbReference type="Rhea" id="RHEA-COMP:9925"/>
        <dbReference type="Rhea" id="RHEA-COMP:9945"/>
        <dbReference type="ChEBI" id="CHEBI:15377"/>
        <dbReference type="ChEBI" id="CHEBI:78784"/>
        <dbReference type="ChEBI" id="CHEBI:78827"/>
        <dbReference type="EC" id="4.2.1.59"/>
    </reaction>
</comment>
<evidence type="ECO:0000256" key="2">
    <source>
        <dbReference type="ARBA" id="ARBA00002923"/>
    </source>
</evidence>
<protein>
    <recommendedName>
        <fullName evidence="15 16">Multifunctional fusion protein</fullName>
    </recommendedName>
    <domain>
        <recommendedName>
            <fullName evidence="16">3-hydroxyacyl-[acyl-carrier-protein] dehydratase FabZ</fullName>
            <ecNumber evidence="16">4.2.1.59</ecNumber>
        </recommendedName>
        <alternativeName>
            <fullName evidence="16">(3R)-hydroxymyristoyl-[acyl-carrier-protein] dehydratase</fullName>
        </alternativeName>
        <alternativeName>
            <fullName evidence="16">Beta-hydroxyacyl-ACP dehydratase</fullName>
            <shortName evidence="16">(3R)-hydroxymyristoyl-ACP dehydrase</shortName>
        </alternativeName>
    </domain>
    <domain>
        <recommendedName>
            <fullName evidence="15">UDP-3-O-acyl-N-acetylglucosamine deacetylase</fullName>
            <shortName evidence="15">UDP-3-O-acyl-GlcNAc deacetylase</shortName>
            <ecNumber evidence="15">3.5.1.108</ecNumber>
        </recommendedName>
        <alternativeName>
            <fullName evidence="15">UDP-3-O-[R-3-hydroxymyristoyl]-N-acetylglucosamine deacetylase</fullName>
        </alternativeName>
    </domain>
</protein>
<name>A0ABP8MP56_9BACT</name>
<sequence>MSGVGLHTGLQVKITIKPAPAGHGYRFQRIDLPDQPIVKADADLVVDTSRGTTIEHNGARISTIEHLLAALVGTQVDNALIELNAPEVPILDGSSREFVEAIESAGLQEQDAKRIVYSLDNNIHFYDPAKNVDMLAIPSQDYQVTTMIDFNSPILGTQHASLKNLSHFKKEIASCRTFCFLHEIEYLLENNLIKGGDLSNAIVVVDKPVSQEELNHLAKVFGKDHIEVKQEGILNNLQMEFPNEPARHKLLDVIGDLALIGYPINAHIIASRPGHASNVQFAKKIKQYIRSNKHLAGIPSYDPNMPAIYDINQIEKFLPHKYPFLLVDKIIEMSDNHVVGIKNVTMNEQFFTGHFPGNPVMPGVLQIESMAQVGGILALNSYTDPENYDTYFLKIDKVKFKQKVVPGDTLVIHMELTGAVRRGIFEMKGSAYVGNKLVTEAELVAQLVRKEKK</sequence>
<dbReference type="Gene3D" id="3.10.129.10">
    <property type="entry name" value="Hotdog Thioesterase"/>
    <property type="match status" value="1"/>
</dbReference>
<dbReference type="Gene3D" id="3.30.1700.10">
    <property type="entry name" value="lpxc deacetylase, domain 2"/>
    <property type="match status" value="1"/>
</dbReference>
<evidence type="ECO:0000256" key="7">
    <source>
        <dbReference type="ARBA" id="ARBA00022556"/>
    </source>
</evidence>
<evidence type="ECO:0000256" key="6">
    <source>
        <dbReference type="ARBA" id="ARBA00022516"/>
    </source>
</evidence>
<keyword evidence="6 15" id="KW-0444">Lipid biosynthesis</keyword>
<comment type="caution">
    <text evidence="17">The sequence shown here is derived from an EMBL/GenBank/DDBJ whole genome shotgun (WGS) entry which is preliminary data.</text>
</comment>
<organism evidence="17 18">
    <name type="scientific">Rurimicrobium arvi</name>
    <dbReference type="NCBI Taxonomy" id="2049916"/>
    <lineage>
        <taxon>Bacteria</taxon>
        <taxon>Pseudomonadati</taxon>
        <taxon>Bacteroidota</taxon>
        <taxon>Chitinophagia</taxon>
        <taxon>Chitinophagales</taxon>
        <taxon>Chitinophagaceae</taxon>
        <taxon>Rurimicrobium</taxon>
    </lineage>
</organism>
<comment type="pathway">
    <text evidence="4 15">Glycolipid biosynthesis; lipid IV(A) biosynthesis; lipid IV(A) from (3R)-3-hydroxytetradecanoyl-[acyl-carrier-protein] and UDP-N-acetyl-alpha-D-glucosamine: step 2/6.</text>
</comment>
<proteinExistence type="inferred from homology"/>
<dbReference type="InterPro" id="IPR020568">
    <property type="entry name" value="Ribosomal_Su5_D2-typ_SF"/>
</dbReference>
<dbReference type="EC" id="4.2.1.59" evidence="16"/>
<dbReference type="InterPro" id="IPR015870">
    <property type="entry name" value="UDP-acyl_N-AcGlcN_deAcase_N"/>
</dbReference>
<dbReference type="Pfam" id="PF07977">
    <property type="entry name" value="FabA"/>
    <property type="match status" value="1"/>
</dbReference>
<feature type="binding site" evidence="15">
    <location>
        <position position="248"/>
    </location>
    <ligand>
        <name>Zn(2+)</name>
        <dbReference type="ChEBI" id="CHEBI:29105"/>
    </ligand>
</feature>
<dbReference type="HAMAP" id="MF_00406">
    <property type="entry name" value="FabZ"/>
    <property type="match status" value="1"/>
</dbReference>
<evidence type="ECO:0000256" key="10">
    <source>
        <dbReference type="ARBA" id="ARBA00022833"/>
    </source>
</evidence>
<evidence type="ECO:0000256" key="9">
    <source>
        <dbReference type="ARBA" id="ARBA00022801"/>
    </source>
</evidence>
<dbReference type="Pfam" id="PF03331">
    <property type="entry name" value="LpxC"/>
    <property type="match status" value="2"/>
</dbReference>
<dbReference type="Proteomes" id="UP001501410">
    <property type="component" value="Unassembled WGS sequence"/>
</dbReference>
<evidence type="ECO:0000256" key="8">
    <source>
        <dbReference type="ARBA" id="ARBA00022723"/>
    </source>
</evidence>
<evidence type="ECO:0000256" key="14">
    <source>
        <dbReference type="ARBA" id="ARBA00025049"/>
    </source>
</evidence>
<feature type="binding site" evidence="15">
    <location>
        <position position="252"/>
    </location>
    <ligand>
        <name>Zn(2+)</name>
        <dbReference type="ChEBI" id="CHEBI:29105"/>
    </ligand>
</feature>
<dbReference type="InterPro" id="IPR004463">
    <property type="entry name" value="UDP-acyl_GlcNac_deAcase"/>
</dbReference>
<evidence type="ECO:0000256" key="16">
    <source>
        <dbReference type="HAMAP-Rule" id="MF_00406"/>
    </source>
</evidence>
<dbReference type="InterPro" id="IPR011334">
    <property type="entry name" value="UDP-acyl_GlcNac_deAcase_C"/>
</dbReference>
<dbReference type="SUPFAM" id="SSF54211">
    <property type="entry name" value="Ribosomal protein S5 domain 2-like"/>
    <property type="match status" value="2"/>
</dbReference>
<accession>A0ABP8MP56</accession>
<evidence type="ECO:0000313" key="17">
    <source>
        <dbReference type="EMBL" id="GAA4453839.1"/>
    </source>
</evidence>
<evidence type="ECO:0000256" key="1">
    <source>
        <dbReference type="ARBA" id="ARBA00001947"/>
    </source>
</evidence>
<comment type="subcellular location">
    <subcellularLocation>
        <location evidence="3 16">Cytoplasm</location>
    </subcellularLocation>
</comment>
<comment type="function">
    <text evidence="14 16">Involved in unsaturated fatty acids biosynthesis. Catalyzes the dehydration of short chain beta-hydroxyacyl-ACPs and long chain saturated and unsaturated beta-hydroxyacyl-ACPs.</text>
</comment>
<comment type="cofactor">
    <cofactor evidence="1 15">
        <name>Zn(2+)</name>
        <dbReference type="ChEBI" id="CHEBI:29105"/>
    </cofactor>
</comment>
<keyword evidence="18" id="KW-1185">Reference proteome</keyword>
<feature type="binding site" evidence="15">
    <location>
        <position position="66"/>
    </location>
    <ligand>
        <name>Zn(2+)</name>
        <dbReference type="ChEBI" id="CHEBI:29105"/>
    </ligand>
</feature>
<reference evidence="18" key="1">
    <citation type="journal article" date="2019" name="Int. J. Syst. Evol. Microbiol.">
        <title>The Global Catalogue of Microorganisms (GCM) 10K type strain sequencing project: providing services to taxonomists for standard genome sequencing and annotation.</title>
        <authorList>
            <consortium name="The Broad Institute Genomics Platform"/>
            <consortium name="The Broad Institute Genome Sequencing Center for Infectious Disease"/>
            <person name="Wu L."/>
            <person name="Ma J."/>
        </authorList>
    </citation>
    <scope>NUCLEOTIDE SEQUENCE [LARGE SCALE GENOMIC DNA]</scope>
    <source>
        <strain evidence="18">JCM 31921</strain>
    </source>
</reference>
<dbReference type="SUPFAM" id="SSF54637">
    <property type="entry name" value="Thioesterase/thiol ester dehydrase-isomerase"/>
    <property type="match status" value="1"/>
</dbReference>
<dbReference type="CDD" id="cd01288">
    <property type="entry name" value="FabZ"/>
    <property type="match status" value="1"/>
</dbReference>
<evidence type="ECO:0000313" key="18">
    <source>
        <dbReference type="Proteomes" id="UP001501410"/>
    </source>
</evidence>
<comment type="function">
    <text evidence="2 15">Catalyzes the hydrolysis of UDP-3-O-myristoyl-N-acetylglucosamine to form UDP-3-O-myristoylglucosamine and acetate, the committed step in lipid A biosynthesis.</text>
</comment>
<feature type="active site" description="Proton donor" evidence="15">
    <location>
        <position position="275"/>
    </location>
</feature>
<dbReference type="PANTHER" id="PTHR33694:SF1">
    <property type="entry name" value="UDP-3-O-ACYL-N-ACETYLGLUCOSAMINE DEACETYLASE 1, MITOCHONDRIAL-RELATED"/>
    <property type="match status" value="1"/>
</dbReference>
<gene>
    <name evidence="16" type="primary">fabZ</name>
    <name evidence="15" type="synonym">lpxC</name>
    <name evidence="17" type="ORF">GCM10023092_14830</name>
</gene>
<evidence type="ECO:0000256" key="3">
    <source>
        <dbReference type="ARBA" id="ARBA00004496"/>
    </source>
</evidence>
<comment type="similarity">
    <text evidence="16">Belongs to the thioester dehydratase family. FabZ subfamily.</text>
</comment>
<evidence type="ECO:0000256" key="13">
    <source>
        <dbReference type="ARBA" id="ARBA00024535"/>
    </source>
</evidence>
<dbReference type="InterPro" id="IPR010084">
    <property type="entry name" value="FabZ"/>
</dbReference>
<keyword evidence="7 15" id="KW-0441">Lipid A biosynthesis</keyword>
<comment type="catalytic activity">
    <reaction evidence="13 15">
        <text>a UDP-3-O-[(3R)-3-hydroxyacyl]-N-acetyl-alpha-D-glucosamine + H2O = a UDP-3-O-[(3R)-3-hydroxyacyl]-alpha-D-glucosamine + acetate</text>
        <dbReference type="Rhea" id="RHEA:67816"/>
        <dbReference type="ChEBI" id="CHEBI:15377"/>
        <dbReference type="ChEBI" id="CHEBI:30089"/>
        <dbReference type="ChEBI" id="CHEBI:137740"/>
        <dbReference type="ChEBI" id="CHEBI:173225"/>
        <dbReference type="EC" id="3.5.1.108"/>
    </reaction>
</comment>
<keyword evidence="5 16" id="KW-0963">Cytoplasm</keyword>
<keyword evidence="12 16" id="KW-0456">Lyase</keyword>
<dbReference type="NCBIfam" id="NF000582">
    <property type="entry name" value="PRK00006.1"/>
    <property type="match status" value="1"/>
</dbReference>
<dbReference type="Gene3D" id="3.30.230.20">
    <property type="entry name" value="lpxc deacetylase, domain 1"/>
    <property type="match status" value="1"/>
</dbReference>
<evidence type="ECO:0000256" key="5">
    <source>
        <dbReference type="ARBA" id="ARBA00022490"/>
    </source>
</evidence>
<dbReference type="NCBIfam" id="TIGR01750">
    <property type="entry name" value="fabZ"/>
    <property type="match status" value="1"/>
</dbReference>
<comment type="similarity">
    <text evidence="15">Belongs to the LpxC family.</text>
</comment>
<dbReference type="NCBIfam" id="NF009667">
    <property type="entry name" value="PRK13188.1"/>
    <property type="match status" value="1"/>
</dbReference>
<keyword evidence="8 15" id="KW-0479">Metal-binding</keyword>
<keyword evidence="10 15" id="KW-0862">Zinc</keyword>
<dbReference type="EC" id="3.5.1.108" evidence="15"/>
<dbReference type="InterPro" id="IPR029069">
    <property type="entry name" value="HotDog_dom_sf"/>
</dbReference>
<keyword evidence="11 15" id="KW-0443">Lipid metabolism</keyword>
<dbReference type="PANTHER" id="PTHR33694">
    <property type="entry name" value="UDP-3-O-ACYL-N-ACETYLGLUCOSAMINE DEACETYLASE 1, MITOCHONDRIAL-RELATED"/>
    <property type="match status" value="1"/>
</dbReference>
<evidence type="ECO:0000256" key="4">
    <source>
        <dbReference type="ARBA" id="ARBA00005002"/>
    </source>
</evidence>
<evidence type="ECO:0000256" key="11">
    <source>
        <dbReference type="ARBA" id="ARBA00023098"/>
    </source>
</evidence>
<evidence type="ECO:0000256" key="12">
    <source>
        <dbReference type="ARBA" id="ARBA00023239"/>
    </source>
</evidence>
<feature type="active site" evidence="16">
    <location>
        <position position="354"/>
    </location>
</feature>
<dbReference type="EMBL" id="BAABEZ010000022">
    <property type="protein sequence ID" value="GAA4453839.1"/>
    <property type="molecule type" value="Genomic_DNA"/>
</dbReference>
<dbReference type="HAMAP" id="MF_00388">
    <property type="entry name" value="LpxC"/>
    <property type="match status" value="1"/>
</dbReference>
<dbReference type="InterPro" id="IPR013114">
    <property type="entry name" value="FabA_FabZ"/>
</dbReference>
<keyword evidence="9 15" id="KW-0378">Hydrolase</keyword>
<evidence type="ECO:0000256" key="15">
    <source>
        <dbReference type="HAMAP-Rule" id="MF_00388"/>
    </source>
</evidence>